<dbReference type="InterPro" id="IPR002376">
    <property type="entry name" value="Formyl_transf_N"/>
</dbReference>
<evidence type="ECO:0000256" key="2">
    <source>
        <dbReference type="ARBA" id="ARBA00012254"/>
    </source>
</evidence>
<dbReference type="GO" id="GO:0005737">
    <property type="term" value="C:cytoplasm"/>
    <property type="evidence" value="ECO:0007669"/>
    <property type="project" value="TreeGrafter"/>
</dbReference>
<keyword evidence="8" id="KW-1185">Reference proteome</keyword>
<evidence type="ECO:0000259" key="6">
    <source>
        <dbReference type="Pfam" id="PF00551"/>
    </source>
</evidence>
<comment type="pathway">
    <text evidence="1">Purine metabolism; IMP biosynthesis via de novo pathway; N(2)-formyl-N(1)-(5-phospho-D-ribosyl)glycinamide from N(1)-(5-phospho-D-ribosyl)glycinamide (10-formyl THF route): step 1/1.</text>
</comment>
<dbReference type="SUPFAM" id="SSF53328">
    <property type="entry name" value="Formyltransferase"/>
    <property type="match status" value="2"/>
</dbReference>
<dbReference type="InterPro" id="IPR036477">
    <property type="entry name" value="Formyl_transf_N_sf"/>
</dbReference>
<comment type="caution">
    <text evidence="7">The sequence shown here is derived from an EMBL/GenBank/DDBJ whole genome shotgun (WGS) entry which is preliminary data.</text>
</comment>
<dbReference type="GO" id="GO:0006189">
    <property type="term" value="P:'de novo' IMP biosynthetic process"/>
    <property type="evidence" value="ECO:0007669"/>
    <property type="project" value="TreeGrafter"/>
</dbReference>
<sequence>MTSSKEIVLPVKREKRITVLISGSGTNLQALLDASNSSILPGRITHVISSRSNAYGLIRASSQNPPIPTTVIALKTFLSRNPGSTREDYDVEVARLVLTNKPDLVVLAGWMHILSDSFLDILNGVREAPSAPTSSSPKPESSNTQTEPIPSVFDGETDTTFSFNQETEIGTLPLSSLGEDIIDSLSIRATIAMASKREKEEIENYHEEIHFPIPIINLHPALPGAFDGANAIGRAYEAFQKGEINKTGVMVHRVVREVDRGEPLVVREIEMRLGESQEELEKRIHEVEHEIIVEGAKKVLEGLT</sequence>
<feature type="region of interest" description="Disordered" evidence="5">
    <location>
        <begin position="128"/>
        <end position="153"/>
    </location>
</feature>
<feature type="domain" description="Formyl transferase N-terminal" evidence="6">
    <location>
        <begin position="15"/>
        <end position="122"/>
    </location>
</feature>
<evidence type="ECO:0000313" key="7">
    <source>
        <dbReference type="EMBL" id="RXK41923.1"/>
    </source>
</evidence>
<dbReference type="AlphaFoldDB" id="A0A4Q1BUV5"/>
<keyword evidence="3 7" id="KW-0808">Transferase</keyword>
<dbReference type="STRING" id="5217.A0A4Q1BUV5"/>
<evidence type="ECO:0000256" key="3">
    <source>
        <dbReference type="ARBA" id="ARBA00022679"/>
    </source>
</evidence>
<evidence type="ECO:0000313" key="8">
    <source>
        <dbReference type="Proteomes" id="UP000289152"/>
    </source>
</evidence>
<dbReference type="Pfam" id="PF00551">
    <property type="entry name" value="Formyl_trans_N"/>
    <property type="match status" value="2"/>
</dbReference>
<evidence type="ECO:0000256" key="5">
    <source>
        <dbReference type="SAM" id="MobiDB-lite"/>
    </source>
</evidence>
<organism evidence="7 8">
    <name type="scientific">Tremella mesenterica</name>
    <name type="common">Jelly fungus</name>
    <dbReference type="NCBI Taxonomy" id="5217"/>
    <lineage>
        <taxon>Eukaryota</taxon>
        <taxon>Fungi</taxon>
        <taxon>Dikarya</taxon>
        <taxon>Basidiomycota</taxon>
        <taxon>Agaricomycotina</taxon>
        <taxon>Tremellomycetes</taxon>
        <taxon>Tremellales</taxon>
        <taxon>Tremellaceae</taxon>
        <taxon>Tremella</taxon>
    </lineage>
</organism>
<dbReference type="VEuPathDB" id="FungiDB:TREMEDRAFT_73716"/>
<keyword evidence="4" id="KW-0658">Purine biosynthesis</keyword>
<feature type="domain" description="Formyl transferase N-terminal" evidence="6">
    <location>
        <begin position="211"/>
        <end position="294"/>
    </location>
</feature>
<protein>
    <recommendedName>
        <fullName evidence="2">phosphoribosylglycinamide formyltransferase 1</fullName>
        <ecNumber evidence="2">2.1.2.2</ecNumber>
    </recommendedName>
</protein>
<dbReference type="GO" id="GO:0004644">
    <property type="term" value="F:phosphoribosylglycinamide formyltransferase activity"/>
    <property type="evidence" value="ECO:0007669"/>
    <property type="project" value="UniProtKB-EC"/>
</dbReference>
<proteinExistence type="predicted"/>
<evidence type="ECO:0000256" key="4">
    <source>
        <dbReference type="ARBA" id="ARBA00022755"/>
    </source>
</evidence>
<dbReference type="Proteomes" id="UP000289152">
    <property type="component" value="Unassembled WGS sequence"/>
</dbReference>
<name>A0A4Q1BUV5_TREME</name>
<gene>
    <name evidence="7" type="ORF">M231_00644</name>
</gene>
<feature type="compositionally biased region" description="Low complexity" evidence="5">
    <location>
        <begin position="128"/>
        <end position="142"/>
    </location>
</feature>
<dbReference type="Gene3D" id="3.40.50.170">
    <property type="entry name" value="Formyl transferase, N-terminal domain"/>
    <property type="match status" value="1"/>
</dbReference>
<dbReference type="EC" id="2.1.2.2" evidence="2"/>
<dbReference type="PANTHER" id="PTHR43369">
    <property type="entry name" value="PHOSPHORIBOSYLGLYCINAMIDE FORMYLTRANSFERASE"/>
    <property type="match status" value="1"/>
</dbReference>
<evidence type="ECO:0000256" key="1">
    <source>
        <dbReference type="ARBA" id="ARBA00005054"/>
    </source>
</evidence>
<dbReference type="FunCoup" id="A0A4Q1BUV5">
    <property type="interactions" value="268"/>
</dbReference>
<reference evidence="7 8" key="1">
    <citation type="submission" date="2016-06" db="EMBL/GenBank/DDBJ databases">
        <title>Evolution of pathogenesis and genome organization in the Tremellales.</title>
        <authorList>
            <person name="Cuomo C."/>
            <person name="Litvintseva A."/>
            <person name="Heitman J."/>
            <person name="Chen Y."/>
            <person name="Sun S."/>
            <person name="Springer D."/>
            <person name="Dromer F."/>
            <person name="Young S."/>
            <person name="Zeng Q."/>
            <person name="Chapman S."/>
            <person name="Gujja S."/>
            <person name="Saif S."/>
            <person name="Birren B."/>
        </authorList>
    </citation>
    <scope>NUCLEOTIDE SEQUENCE [LARGE SCALE GENOMIC DNA]</scope>
    <source>
        <strain evidence="7 8">ATCC 28783</strain>
    </source>
</reference>
<dbReference type="EMBL" id="SDIL01000004">
    <property type="protein sequence ID" value="RXK41923.1"/>
    <property type="molecule type" value="Genomic_DNA"/>
</dbReference>
<dbReference type="OrthoDB" id="5575075at2759"/>
<dbReference type="PANTHER" id="PTHR43369:SF2">
    <property type="entry name" value="PHOSPHORIBOSYLGLYCINAMIDE FORMYLTRANSFERASE"/>
    <property type="match status" value="1"/>
</dbReference>
<accession>A0A4Q1BUV5</accession>
<dbReference type="InParanoid" id="A0A4Q1BUV5"/>